<evidence type="ECO:0000313" key="6">
    <source>
        <dbReference type="Proteomes" id="UP001256827"/>
    </source>
</evidence>
<comment type="similarity">
    <text evidence="4">Belongs to the GbsR family.</text>
</comment>
<name>A0ABY9T2U5_BREBE</name>
<dbReference type="PANTHER" id="PTHR38465:SF1">
    <property type="entry name" value="HTH-TYPE TRANSCRIPTIONAL REGULATOR MJ1563-RELATED"/>
    <property type="match status" value="1"/>
</dbReference>
<evidence type="ECO:0000256" key="2">
    <source>
        <dbReference type="ARBA" id="ARBA00023125"/>
    </source>
</evidence>
<dbReference type="SUPFAM" id="SSF46785">
    <property type="entry name" value="Winged helix' DNA-binding domain"/>
    <property type="match status" value="1"/>
</dbReference>
<gene>
    <name evidence="5" type="ORF">RGB73_26750</name>
</gene>
<dbReference type="PIRSF" id="PIRSF006707">
    <property type="entry name" value="MJ1563"/>
    <property type="match status" value="1"/>
</dbReference>
<dbReference type="InterPro" id="IPR052362">
    <property type="entry name" value="HTH-GbsR_regulator"/>
</dbReference>
<evidence type="ECO:0000256" key="1">
    <source>
        <dbReference type="ARBA" id="ARBA00023015"/>
    </source>
</evidence>
<dbReference type="EMBL" id="CP134050">
    <property type="protein sequence ID" value="WNC14238.1"/>
    <property type="molecule type" value="Genomic_DNA"/>
</dbReference>
<dbReference type="InterPro" id="IPR036388">
    <property type="entry name" value="WH-like_DNA-bd_sf"/>
</dbReference>
<keyword evidence="2 4" id="KW-0238">DNA-binding</keyword>
<keyword evidence="1 4" id="KW-0805">Transcription regulation</keyword>
<dbReference type="PANTHER" id="PTHR38465">
    <property type="entry name" value="HTH-TYPE TRANSCRIPTIONAL REGULATOR MJ1563-RELATED"/>
    <property type="match status" value="1"/>
</dbReference>
<dbReference type="Gene3D" id="1.10.10.10">
    <property type="entry name" value="Winged helix-like DNA-binding domain superfamily/Winged helix DNA-binding domain"/>
    <property type="match status" value="1"/>
</dbReference>
<proteinExistence type="inferred from homology"/>
<organism evidence="5 6">
    <name type="scientific">Brevibacillus brevis</name>
    <name type="common">Bacillus brevis</name>
    <dbReference type="NCBI Taxonomy" id="1393"/>
    <lineage>
        <taxon>Bacteria</taxon>
        <taxon>Bacillati</taxon>
        <taxon>Bacillota</taxon>
        <taxon>Bacilli</taxon>
        <taxon>Bacillales</taxon>
        <taxon>Paenibacillaceae</taxon>
        <taxon>Brevibacillus</taxon>
    </lineage>
</organism>
<dbReference type="RefSeq" id="WP_310766182.1">
    <property type="nucleotide sequence ID" value="NZ_CP134050.1"/>
</dbReference>
<dbReference type="Proteomes" id="UP001256827">
    <property type="component" value="Chromosome"/>
</dbReference>
<reference evidence="5 6" key="1">
    <citation type="submission" date="2023-09" db="EMBL/GenBank/DDBJ databases">
        <title>Complete Genome and Methylome dissection of Bacillus brevis NEB573 original source of BbsI restriction endonuclease.</title>
        <authorList>
            <person name="Fomenkov A."/>
            <person name="Roberts R.D."/>
        </authorList>
    </citation>
    <scope>NUCLEOTIDE SEQUENCE [LARGE SCALE GENOMIC DNA]</scope>
    <source>
        <strain evidence="5 6">NEB573</strain>
    </source>
</reference>
<dbReference type="InterPro" id="IPR026282">
    <property type="entry name" value="MJ1563"/>
</dbReference>
<keyword evidence="3 4" id="KW-0804">Transcription</keyword>
<sequence>MDTTQERILEKAQERVIETLARNMDLYGITMSTGLLYGTLLFQDKSMTLDEMGEALGMSKTSMSTGVRTLMDLNMVEKIWKKGTRKDHYEVNLDWYQNFIDLFSVKWRHACEQNVVSLKKSLLELRALRETEDITEQDRERVDLSIERIENGLEYYHWLSRLIDTFESHEIFQFVPKKKLES</sequence>
<evidence type="ECO:0000256" key="3">
    <source>
        <dbReference type="ARBA" id="ARBA00023163"/>
    </source>
</evidence>
<keyword evidence="6" id="KW-1185">Reference proteome</keyword>
<accession>A0ABY9T2U5</accession>
<dbReference type="InterPro" id="IPR036390">
    <property type="entry name" value="WH_DNA-bd_sf"/>
</dbReference>
<evidence type="ECO:0000256" key="4">
    <source>
        <dbReference type="PIRNR" id="PIRNR006707"/>
    </source>
</evidence>
<evidence type="ECO:0000313" key="5">
    <source>
        <dbReference type="EMBL" id="WNC14238.1"/>
    </source>
</evidence>
<protein>
    <recommendedName>
        <fullName evidence="4">HTH-type transcriptional regulator</fullName>
    </recommendedName>
</protein>